<dbReference type="KEGG" id="uvi:66062729"/>
<organism evidence="1 2">
    <name type="scientific">Ustilaginoidea virens</name>
    <name type="common">Rice false smut fungus</name>
    <name type="synonym">Villosiclava virens</name>
    <dbReference type="NCBI Taxonomy" id="1159556"/>
    <lineage>
        <taxon>Eukaryota</taxon>
        <taxon>Fungi</taxon>
        <taxon>Dikarya</taxon>
        <taxon>Ascomycota</taxon>
        <taxon>Pezizomycotina</taxon>
        <taxon>Sordariomycetes</taxon>
        <taxon>Hypocreomycetidae</taxon>
        <taxon>Hypocreales</taxon>
        <taxon>Clavicipitaceae</taxon>
        <taxon>Ustilaginoidea</taxon>
    </lineage>
</organism>
<proteinExistence type="predicted"/>
<keyword evidence="2" id="KW-1185">Reference proteome</keyword>
<accession>A0A8E5HLJ4</accession>
<gene>
    <name evidence="1" type="ORF">UV8b_01951</name>
</gene>
<dbReference type="RefSeq" id="XP_042995383.1">
    <property type="nucleotide sequence ID" value="XM_043139449.1"/>
</dbReference>
<evidence type="ECO:0000313" key="1">
    <source>
        <dbReference type="EMBL" id="QUC17710.1"/>
    </source>
</evidence>
<sequence length="99" mass="10822">MSCITVVIQPVFNSYVAHVHVGSSNPRLLLGIINADMVGMNALKQVRGIPRVVFSSIFLFLIPSLLRKTSGLLETNKSLCMCMCMQTSVVSSLHPFSPK</sequence>
<reference evidence="1" key="1">
    <citation type="submission" date="2020-03" db="EMBL/GenBank/DDBJ databases">
        <title>A mixture of massive structural variations and highly conserved coding sequences in Ustilaginoidea virens genome.</title>
        <authorList>
            <person name="Zhang K."/>
            <person name="Zhao Z."/>
            <person name="Zhang Z."/>
            <person name="Li Y."/>
            <person name="Hsiang T."/>
            <person name="Sun W."/>
        </authorList>
    </citation>
    <scope>NUCLEOTIDE SEQUENCE</scope>
    <source>
        <strain evidence="1">UV-8b</strain>
    </source>
</reference>
<dbReference type="GeneID" id="66062729"/>
<dbReference type="Proteomes" id="UP000027002">
    <property type="component" value="Chromosome 2"/>
</dbReference>
<name>A0A8E5HLJ4_USTVR</name>
<dbReference type="AlphaFoldDB" id="A0A8E5HLJ4"/>
<evidence type="ECO:0000313" key="2">
    <source>
        <dbReference type="Proteomes" id="UP000027002"/>
    </source>
</evidence>
<dbReference type="EMBL" id="CP072754">
    <property type="protein sequence ID" value="QUC17710.1"/>
    <property type="molecule type" value="Genomic_DNA"/>
</dbReference>
<protein>
    <submittedName>
        <fullName evidence="1">Uncharacterized protein</fullName>
    </submittedName>
</protein>